<sequence length="120" mass="13892">MRQFVVKGILRNRNDVFNSKDGNEDKIKLREPGRKKRELDSITHHLLLSPASSVWKILILHYFFFTLQRFCIGFHTPKLARAVTLLFSPTNSTMIHTLRNQGRSGVGKEKSENEEDNIPD</sequence>
<name>A0A9D4Y1T3_PEA</name>
<evidence type="ECO:0000313" key="3">
    <source>
        <dbReference type="Proteomes" id="UP001058974"/>
    </source>
</evidence>
<reference evidence="2 3" key="1">
    <citation type="journal article" date="2022" name="Nat. Genet.">
        <title>Improved pea reference genome and pan-genome highlight genomic features and evolutionary characteristics.</title>
        <authorList>
            <person name="Yang T."/>
            <person name="Liu R."/>
            <person name="Luo Y."/>
            <person name="Hu S."/>
            <person name="Wang D."/>
            <person name="Wang C."/>
            <person name="Pandey M.K."/>
            <person name="Ge S."/>
            <person name="Xu Q."/>
            <person name="Li N."/>
            <person name="Li G."/>
            <person name="Huang Y."/>
            <person name="Saxena R.K."/>
            <person name="Ji Y."/>
            <person name="Li M."/>
            <person name="Yan X."/>
            <person name="He Y."/>
            <person name="Liu Y."/>
            <person name="Wang X."/>
            <person name="Xiang C."/>
            <person name="Varshney R.K."/>
            <person name="Ding H."/>
            <person name="Gao S."/>
            <person name="Zong X."/>
        </authorList>
    </citation>
    <scope>NUCLEOTIDE SEQUENCE [LARGE SCALE GENOMIC DNA]</scope>
    <source>
        <strain evidence="2 3">cv. Zhongwan 6</strain>
    </source>
</reference>
<proteinExistence type="predicted"/>
<comment type="caution">
    <text evidence="2">The sequence shown here is derived from an EMBL/GenBank/DDBJ whole genome shotgun (WGS) entry which is preliminary data.</text>
</comment>
<evidence type="ECO:0000313" key="2">
    <source>
        <dbReference type="EMBL" id="KAI5431282.1"/>
    </source>
</evidence>
<dbReference type="Proteomes" id="UP001058974">
    <property type="component" value="Chromosome 3"/>
</dbReference>
<keyword evidence="3" id="KW-1185">Reference proteome</keyword>
<dbReference type="Gramene" id="Psat03G0545300-T1">
    <property type="protein sequence ID" value="KAI5431282.1"/>
    <property type="gene ID" value="KIW84_035453"/>
</dbReference>
<dbReference type="AlphaFoldDB" id="A0A9D4Y1T3"/>
<organism evidence="2 3">
    <name type="scientific">Pisum sativum</name>
    <name type="common">Garden pea</name>
    <name type="synonym">Lathyrus oleraceus</name>
    <dbReference type="NCBI Taxonomy" id="3888"/>
    <lineage>
        <taxon>Eukaryota</taxon>
        <taxon>Viridiplantae</taxon>
        <taxon>Streptophyta</taxon>
        <taxon>Embryophyta</taxon>
        <taxon>Tracheophyta</taxon>
        <taxon>Spermatophyta</taxon>
        <taxon>Magnoliopsida</taxon>
        <taxon>eudicotyledons</taxon>
        <taxon>Gunneridae</taxon>
        <taxon>Pentapetalae</taxon>
        <taxon>rosids</taxon>
        <taxon>fabids</taxon>
        <taxon>Fabales</taxon>
        <taxon>Fabaceae</taxon>
        <taxon>Papilionoideae</taxon>
        <taxon>50 kb inversion clade</taxon>
        <taxon>NPAAA clade</taxon>
        <taxon>Hologalegina</taxon>
        <taxon>IRL clade</taxon>
        <taxon>Fabeae</taxon>
        <taxon>Lathyrus</taxon>
    </lineage>
</organism>
<dbReference type="EMBL" id="JAMSHJ010000003">
    <property type="protein sequence ID" value="KAI5431282.1"/>
    <property type="molecule type" value="Genomic_DNA"/>
</dbReference>
<gene>
    <name evidence="2" type="ORF">KIW84_035453</name>
</gene>
<feature type="region of interest" description="Disordered" evidence="1">
    <location>
        <begin position="98"/>
        <end position="120"/>
    </location>
</feature>
<accession>A0A9D4Y1T3</accession>
<evidence type="ECO:0000256" key="1">
    <source>
        <dbReference type="SAM" id="MobiDB-lite"/>
    </source>
</evidence>
<protein>
    <submittedName>
        <fullName evidence="2">Uncharacterized protein</fullName>
    </submittedName>
</protein>